<name>A0A4C1ZRM2_EUMVA</name>
<dbReference type="Proteomes" id="UP000299102">
    <property type="component" value="Unassembled WGS sequence"/>
</dbReference>
<evidence type="ECO:0000313" key="2">
    <source>
        <dbReference type="EMBL" id="GBP90398.1"/>
    </source>
</evidence>
<organism evidence="2 3">
    <name type="scientific">Eumeta variegata</name>
    <name type="common">Bagworm moth</name>
    <name type="synonym">Eumeta japonica</name>
    <dbReference type="NCBI Taxonomy" id="151549"/>
    <lineage>
        <taxon>Eukaryota</taxon>
        <taxon>Metazoa</taxon>
        <taxon>Ecdysozoa</taxon>
        <taxon>Arthropoda</taxon>
        <taxon>Hexapoda</taxon>
        <taxon>Insecta</taxon>
        <taxon>Pterygota</taxon>
        <taxon>Neoptera</taxon>
        <taxon>Endopterygota</taxon>
        <taxon>Lepidoptera</taxon>
        <taxon>Glossata</taxon>
        <taxon>Ditrysia</taxon>
        <taxon>Tineoidea</taxon>
        <taxon>Psychidae</taxon>
        <taxon>Oiketicinae</taxon>
        <taxon>Eumeta</taxon>
    </lineage>
</organism>
<evidence type="ECO:0000256" key="1">
    <source>
        <dbReference type="SAM" id="MobiDB-lite"/>
    </source>
</evidence>
<comment type="caution">
    <text evidence="2">The sequence shown here is derived from an EMBL/GenBank/DDBJ whole genome shotgun (WGS) entry which is preliminary data.</text>
</comment>
<keyword evidence="3" id="KW-1185">Reference proteome</keyword>
<sequence length="84" mass="9074">MFRYFPLESSQMSTIDDTQTIPIFNGNVKSIRCYHPTAEACSVEDQPGGPDRLGKGGAATGRHRESARPASVAYTLSDALNLLS</sequence>
<accession>A0A4C1ZRM2</accession>
<feature type="region of interest" description="Disordered" evidence="1">
    <location>
        <begin position="41"/>
        <end position="70"/>
    </location>
</feature>
<dbReference type="AlphaFoldDB" id="A0A4C1ZRM2"/>
<proteinExistence type="predicted"/>
<dbReference type="EMBL" id="BGZK01002080">
    <property type="protein sequence ID" value="GBP90398.1"/>
    <property type="molecule type" value="Genomic_DNA"/>
</dbReference>
<reference evidence="2 3" key="1">
    <citation type="journal article" date="2019" name="Commun. Biol.">
        <title>The bagworm genome reveals a unique fibroin gene that provides high tensile strength.</title>
        <authorList>
            <person name="Kono N."/>
            <person name="Nakamura H."/>
            <person name="Ohtoshi R."/>
            <person name="Tomita M."/>
            <person name="Numata K."/>
            <person name="Arakawa K."/>
        </authorList>
    </citation>
    <scope>NUCLEOTIDE SEQUENCE [LARGE SCALE GENOMIC DNA]</scope>
</reference>
<protein>
    <submittedName>
        <fullName evidence="2">Uncharacterized protein</fullName>
    </submittedName>
</protein>
<evidence type="ECO:0000313" key="3">
    <source>
        <dbReference type="Proteomes" id="UP000299102"/>
    </source>
</evidence>
<gene>
    <name evidence="2" type="ORF">EVAR_65807_1</name>
</gene>